<accession>A0A931B4D5</accession>
<dbReference type="InterPro" id="IPR039422">
    <property type="entry name" value="MarR/SlyA-like"/>
</dbReference>
<dbReference type="GO" id="GO:0006950">
    <property type="term" value="P:response to stress"/>
    <property type="evidence" value="ECO:0007669"/>
    <property type="project" value="TreeGrafter"/>
</dbReference>
<proteinExistence type="predicted"/>
<dbReference type="InterPro" id="IPR000835">
    <property type="entry name" value="HTH_MarR-typ"/>
</dbReference>
<dbReference type="Gene3D" id="1.10.10.10">
    <property type="entry name" value="Winged helix-like DNA-binding domain superfamily/Winged helix DNA-binding domain"/>
    <property type="match status" value="1"/>
</dbReference>
<evidence type="ECO:0000313" key="6">
    <source>
        <dbReference type="Proteomes" id="UP000657385"/>
    </source>
</evidence>
<dbReference type="PROSITE" id="PS50995">
    <property type="entry name" value="HTH_MARR_2"/>
    <property type="match status" value="1"/>
</dbReference>
<gene>
    <name evidence="5" type="ORF">I2501_18885</name>
</gene>
<dbReference type="GO" id="GO:0003677">
    <property type="term" value="F:DNA binding"/>
    <property type="evidence" value="ECO:0007669"/>
    <property type="project" value="UniProtKB-KW"/>
</dbReference>
<evidence type="ECO:0000256" key="3">
    <source>
        <dbReference type="ARBA" id="ARBA00023163"/>
    </source>
</evidence>
<evidence type="ECO:0000256" key="1">
    <source>
        <dbReference type="ARBA" id="ARBA00023015"/>
    </source>
</evidence>
<feature type="domain" description="HTH marR-type" evidence="4">
    <location>
        <begin position="7"/>
        <end position="139"/>
    </location>
</feature>
<dbReference type="AlphaFoldDB" id="A0A931B4D5"/>
<dbReference type="PANTHER" id="PTHR33164">
    <property type="entry name" value="TRANSCRIPTIONAL REGULATOR, MARR FAMILY"/>
    <property type="match status" value="1"/>
</dbReference>
<dbReference type="GO" id="GO:0003700">
    <property type="term" value="F:DNA-binding transcription factor activity"/>
    <property type="evidence" value="ECO:0007669"/>
    <property type="project" value="InterPro"/>
</dbReference>
<evidence type="ECO:0000256" key="2">
    <source>
        <dbReference type="ARBA" id="ARBA00023125"/>
    </source>
</evidence>
<dbReference type="EMBL" id="JADPRT010000007">
    <property type="protein sequence ID" value="MBF9070093.1"/>
    <property type="molecule type" value="Genomic_DNA"/>
</dbReference>
<dbReference type="InterPro" id="IPR036390">
    <property type="entry name" value="WH_DNA-bd_sf"/>
</dbReference>
<keyword evidence="3" id="KW-0804">Transcription</keyword>
<dbReference type="InterPro" id="IPR023187">
    <property type="entry name" value="Tscrpt_reg_MarR-type_CS"/>
</dbReference>
<evidence type="ECO:0000259" key="4">
    <source>
        <dbReference type="PROSITE" id="PS50995"/>
    </source>
</evidence>
<dbReference type="PROSITE" id="PS01117">
    <property type="entry name" value="HTH_MARR_1"/>
    <property type="match status" value="1"/>
</dbReference>
<organism evidence="5 6">
    <name type="scientific">Streptacidiphilus fuscans</name>
    <dbReference type="NCBI Taxonomy" id="2789292"/>
    <lineage>
        <taxon>Bacteria</taxon>
        <taxon>Bacillati</taxon>
        <taxon>Actinomycetota</taxon>
        <taxon>Actinomycetes</taxon>
        <taxon>Kitasatosporales</taxon>
        <taxon>Streptomycetaceae</taxon>
        <taxon>Streptacidiphilus</taxon>
    </lineage>
</organism>
<dbReference type="PANTHER" id="PTHR33164:SF99">
    <property type="entry name" value="MARR FAMILY REGULATORY PROTEIN"/>
    <property type="match status" value="1"/>
</dbReference>
<sequence>MMNEPFTPPLGMILRQAHIRASRAFAEALRPIGLETTGAGLLLNLHQLGPLTQRQLIDLTGNDKSSMVRYIDGLEQRGLVRREPHPTDRRAHLVTPTDAGREVLARIMETAARTDRRLAQGLTPEEALTLRALLTRFATSPAPDDSPEPGSAT</sequence>
<dbReference type="Pfam" id="PF12802">
    <property type="entry name" value="MarR_2"/>
    <property type="match status" value="1"/>
</dbReference>
<protein>
    <submittedName>
        <fullName evidence="5">MarR family transcriptional regulator</fullName>
    </submittedName>
</protein>
<evidence type="ECO:0000313" key="5">
    <source>
        <dbReference type="EMBL" id="MBF9070093.1"/>
    </source>
</evidence>
<dbReference type="InterPro" id="IPR036388">
    <property type="entry name" value="WH-like_DNA-bd_sf"/>
</dbReference>
<dbReference type="RefSeq" id="WP_196195251.1">
    <property type="nucleotide sequence ID" value="NZ_JADPRT010000007.1"/>
</dbReference>
<keyword evidence="2" id="KW-0238">DNA-binding</keyword>
<reference evidence="5" key="1">
    <citation type="submission" date="2020-11" db="EMBL/GenBank/DDBJ databases">
        <title>Isolation and identification of active actinomycetes.</title>
        <authorList>
            <person name="Yu B."/>
        </authorList>
    </citation>
    <scope>NUCLEOTIDE SEQUENCE</scope>
    <source>
        <strain evidence="5">NEAU-YB345</strain>
    </source>
</reference>
<keyword evidence="6" id="KW-1185">Reference proteome</keyword>
<comment type="caution">
    <text evidence="5">The sequence shown here is derived from an EMBL/GenBank/DDBJ whole genome shotgun (WGS) entry which is preliminary data.</text>
</comment>
<keyword evidence="1" id="KW-0805">Transcription regulation</keyword>
<dbReference type="SMART" id="SM00347">
    <property type="entry name" value="HTH_MARR"/>
    <property type="match status" value="1"/>
</dbReference>
<dbReference type="PRINTS" id="PR00598">
    <property type="entry name" value="HTHMARR"/>
</dbReference>
<dbReference type="SUPFAM" id="SSF46785">
    <property type="entry name" value="Winged helix' DNA-binding domain"/>
    <property type="match status" value="1"/>
</dbReference>
<name>A0A931B4D5_9ACTN</name>
<dbReference type="Proteomes" id="UP000657385">
    <property type="component" value="Unassembled WGS sequence"/>
</dbReference>